<dbReference type="Proteomes" id="UP000193411">
    <property type="component" value="Unassembled WGS sequence"/>
</dbReference>
<dbReference type="AlphaFoldDB" id="A0A1Y2I0R0"/>
<dbReference type="EMBL" id="MCFL01000003">
    <property type="protein sequence ID" value="ORZ40447.1"/>
    <property type="molecule type" value="Genomic_DNA"/>
</dbReference>
<feature type="region of interest" description="Disordered" evidence="1">
    <location>
        <begin position="43"/>
        <end position="86"/>
    </location>
</feature>
<gene>
    <name evidence="2" type="ORF">BCR44DRAFT_1174621</name>
</gene>
<comment type="caution">
    <text evidence="2">The sequence shown here is derived from an EMBL/GenBank/DDBJ whole genome shotgun (WGS) entry which is preliminary data.</text>
</comment>
<keyword evidence="3" id="KW-1185">Reference proteome</keyword>
<feature type="compositionally biased region" description="Low complexity" evidence="1">
    <location>
        <begin position="77"/>
        <end position="86"/>
    </location>
</feature>
<reference evidence="2 3" key="1">
    <citation type="submission" date="2016-07" db="EMBL/GenBank/DDBJ databases">
        <title>Pervasive Adenine N6-methylation of Active Genes in Fungi.</title>
        <authorList>
            <consortium name="DOE Joint Genome Institute"/>
            <person name="Mondo S.J."/>
            <person name="Dannebaum R.O."/>
            <person name="Kuo R.C."/>
            <person name="Labutti K."/>
            <person name="Haridas S."/>
            <person name="Kuo A."/>
            <person name="Salamov A."/>
            <person name="Ahrendt S.R."/>
            <person name="Lipzen A."/>
            <person name="Sullivan W."/>
            <person name="Andreopoulos W.B."/>
            <person name="Clum A."/>
            <person name="Lindquist E."/>
            <person name="Daum C."/>
            <person name="Ramamoorthy G.K."/>
            <person name="Gryganskyi A."/>
            <person name="Culley D."/>
            <person name="Magnuson J.K."/>
            <person name="James T.Y."/>
            <person name="O'Malley M.A."/>
            <person name="Stajich J.E."/>
            <person name="Spatafora J.W."/>
            <person name="Visel A."/>
            <person name="Grigoriev I.V."/>
        </authorList>
    </citation>
    <scope>NUCLEOTIDE SEQUENCE [LARGE SCALE GENOMIC DNA]</scope>
    <source>
        <strain evidence="2 3">PL171</strain>
    </source>
</reference>
<evidence type="ECO:0000256" key="1">
    <source>
        <dbReference type="SAM" id="MobiDB-lite"/>
    </source>
</evidence>
<accession>A0A1Y2I0R0</accession>
<proteinExistence type="predicted"/>
<organism evidence="2 3">
    <name type="scientific">Catenaria anguillulae PL171</name>
    <dbReference type="NCBI Taxonomy" id="765915"/>
    <lineage>
        <taxon>Eukaryota</taxon>
        <taxon>Fungi</taxon>
        <taxon>Fungi incertae sedis</taxon>
        <taxon>Blastocladiomycota</taxon>
        <taxon>Blastocladiomycetes</taxon>
        <taxon>Blastocladiales</taxon>
        <taxon>Catenariaceae</taxon>
        <taxon>Catenaria</taxon>
    </lineage>
</organism>
<protein>
    <submittedName>
        <fullName evidence="2">Uncharacterized protein</fullName>
    </submittedName>
</protein>
<evidence type="ECO:0000313" key="2">
    <source>
        <dbReference type="EMBL" id="ORZ40447.1"/>
    </source>
</evidence>
<sequence>MAASNRSLPFSKITQLPVGQRASNLSRSFKTCFATNSLTRPSRAWPPPLGTMKSSPRPCVMPNHRRNQLGRQVKPQSRSSSGASDSWRPFLTRVRCSPTSFIAAVKMATPDASDIKSLGTALSQLPMGDVATVPLGMASLAAIRAISEAGADTASAAPAPFGGANPRADARHADLEQLRNQLNAVTFSHQPALKSVLQLSLAVAIASSTTTSAKITEAETNLAQDALTSDAIPWLLTHVASNLPRRYDPLSLPLDTIYRSVSKDAHPIVRYPLSDRSQDLARRELANLVANAIQRLPMSCSASRKTTSVCFAISMLLPVASRLTWTRPCAALRVRRRPQDVLPPGGWCASTTSCLRS</sequence>
<evidence type="ECO:0000313" key="3">
    <source>
        <dbReference type="Proteomes" id="UP000193411"/>
    </source>
</evidence>
<name>A0A1Y2I0R0_9FUNG</name>